<dbReference type="PANTHER" id="PTHR11946:SF109">
    <property type="entry name" value="VALINE--TRNA LIGASE"/>
    <property type="match status" value="1"/>
</dbReference>
<feature type="domain" description="PDZ" evidence="14">
    <location>
        <begin position="374"/>
        <end position="459"/>
    </location>
</feature>
<name>A0A540NM41_MALBA</name>
<dbReference type="Gene3D" id="1.10.730.10">
    <property type="entry name" value="Isoleucyl-tRNA Synthetase, Domain 1"/>
    <property type="match status" value="1"/>
</dbReference>
<dbReference type="EC" id="6.1.1.9" evidence="3"/>
<dbReference type="GO" id="GO:0005524">
    <property type="term" value="F:ATP binding"/>
    <property type="evidence" value="ECO:0007669"/>
    <property type="project" value="UniProtKB-KW"/>
</dbReference>
<evidence type="ECO:0000256" key="8">
    <source>
        <dbReference type="ARBA" id="ARBA00022917"/>
    </source>
</evidence>
<evidence type="ECO:0000256" key="9">
    <source>
        <dbReference type="ARBA" id="ARBA00023146"/>
    </source>
</evidence>
<dbReference type="SUPFAM" id="SSF50156">
    <property type="entry name" value="PDZ domain-like"/>
    <property type="match status" value="2"/>
</dbReference>
<evidence type="ECO:0000256" key="2">
    <source>
        <dbReference type="ARBA" id="ARBA00005594"/>
    </source>
</evidence>
<organism evidence="15 16">
    <name type="scientific">Malus baccata</name>
    <name type="common">Siberian crab apple</name>
    <name type="synonym">Pyrus baccata</name>
    <dbReference type="NCBI Taxonomy" id="106549"/>
    <lineage>
        <taxon>Eukaryota</taxon>
        <taxon>Viridiplantae</taxon>
        <taxon>Streptophyta</taxon>
        <taxon>Embryophyta</taxon>
        <taxon>Tracheophyta</taxon>
        <taxon>Spermatophyta</taxon>
        <taxon>Magnoliopsida</taxon>
        <taxon>eudicotyledons</taxon>
        <taxon>Gunneridae</taxon>
        <taxon>Pentapetalae</taxon>
        <taxon>rosids</taxon>
        <taxon>fabids</taxon>
        <taxon>Rosales</taxon>
        <taxon>Rosaceae</taxon>
        <taxon>Amygdaloideae</taxon>
        <taxon>Maleae</taxon>
        <taxon>Malus</taxon>
    </lineage>
</organism>
<dbReference type="GO" id="GO:0004832">
    <property type="term" value="F:valine-tRNA ligase activity"/>
    <property type="evidence" value="ECO:0007669"/>
    <property type="project" value="UniProtKB-EC"/>
</dbReference>
<dbReference type="GO" id="GO:0009791">
    <property type="term" value="P:post-embryonic development"/>
    <property type="evidence" value="ECO:0007669"/>
    <property type="project" value="UniProtKB-ARBA"/>
</dbReference>
<evidence type="ECO:0000256" key="11">
    <source>
        <dbReference type="ARBA" id="ARBA00047552"/>
    </source>
</evidence>
<dbReference type="SUPFAM" id="SSF52374">
    <property type="entry name" value="Nucleotidylyl transferase"/>
    <property type="match status" value="1"/>
</dbReference>
<dbReference type="STRING" id="106549.A0A540NM41"/>
<dbReference type="InterPro" id="IPR002303">
    <property type="entry name" value="Valyl-tRNA_ligase"/>
</dbReference>
<evidence type="ECO:0000256" key="4">
    <source>
        <dbReference type="ARBA" id="ARBA00022490"/>
    </source>
</evidence>
<reference evidence="15 16" key="1">
    <citation type="journal article" date="2019" name="G3 (Bethesda)">
        <title>Sequencing of a Wild Apple (Malus baccata) Genome Unravels the Differences Between Cultivated and Wild Apple Species Regarding Disease Resistance and Cold Tolerance.</title>
        <authorList>
            <person name="Chen X."/>
        </authorList>
    </citation>
    <scope>NUCLEOTIDE SEQUENCE [LARGE SCALE GENOMIC DNA]</scope>
    <source>
        <strain evidence="16">cv. Shandingzi</strain>
        <tissue evidence="15">Leaves</tissue>
    </source>
</reference>
<evidence type="ECO:0000256" key="3">
    <source>
        <dbReference type="ARBA" id="ARBA00013169"/>
    </source>
</evidence>
<evidence type="ECO:0000256" key="5">
    <source>
        <dbReference type="ARBA" id="ARBA00022598"/>
    </source>
</evidence>
<keyword evidence="12" id="KW-0175">Coiled coil</keyword>
<dbReference type="Gene3D" id="3.90.740.10">
    <property type="entry name" value="Valyl/Leucyl/Isoleucyl-tRNA synthetase, editing domain"/>
    <property type="match status" value="1"/>
</dbReference>
<feature type="coiled-coil region" evidence="12">
    <location>
        <begin position="624"/>
        <end position="657"/>
    </location>
</feature>
<dbReference type="InterPro" id="IPR009008">
    <property type="entry name" value="Val/Leu/Ile-tRNA-synth_edit"/>
</dbReference>
<dbReference type="CDD" id="cd06787">
    <property type="entry name" value="cpPDZ_AthDEGP7-like"/>
    <property type="match status" value="1"/>
</dbReference>
<proteinExistence type="inferred from homology"/>
<evidence type="ECO:0000256" key="13">
    <source>
        <dbReference type="SAM" id="MobiDB-lite"/>
    </source>
</evidence>
<dbReference type="CDD" id="cd00817">
    <property type="entry name" value="ValRS_core"/>
    <property type="match status" value="1"/>
</dbReference>
<evidence type="ECO:0000256" key="6">
    <source>
        <dbReference type="ARBA" id="ARBA00022741"/>
    </source>
</evidence>
<comment type="similarity">
    <text evidence="2">Belongs to the class-I aminoacyl-tRNA synthetase family.</text>
</comment>
<dbReference type="EMBL" id="VIEB01000028">
    <property type="protein sequence ID" value="TQE11590.1"/>
    <property type="molecule type" value="Genomic_DNA"/>
</dbReference>
<dbReference type="InterPro" id="IPR033705">
    <property type="entry name" value="Anticodon_Ia_Val"/>
</dbReference>
<comment type="caution">
    <text evidence="15">The sequence shown here is derived from an EMBL/GenBank/DDBJ whole genome shotgun (WGS) entry which is preliminary data.</text>
</comment>
<keyword evidence="5" id="KW-0436">Ligase</keyword>
<evidence type="ECO:0000256" key="1">
    <source>
        <dbReference type="ARBA" id="ARBA00004496"/>
    </source>
</evidence>
<feature type="region of interest" description="Disordered" evidence="13">
    <location>
        <begin position="674"/>
        <end position="693"/>
    </location>
</feature>
<dbReference type="PANTHER" id="PTHR11946">
    <property type="entry name" value="VALYL-TRNA SYNTHETASES"/>
    <property type="match status" value="1"/>
</dbReference>
<dbReference type="GO" id="GO:0005829">
    <property type="term" value="C:cytosol"/>
    <property type="evidence" value="ECO:0007669"/>
    <property type="project" value="TreeGrafter"/>
</dbReference>
<keyword evidence="6" id="KW-0547">Nucleotide-binding</keyword>
<dbReference type="FunFam" id="3.40.50.620:FF:000020">
    <property type="entry name" value="Valine--tRNA ligase, mitochondrial"/>
    <property type="match status" value="1"/>
</dbReference>
<gene>
    <name evidence="15" type="ORF">C1H46_002792</name>
</gene>
<keyword evidence="8" id="KW-0648">Protein biosynthesis</keyword>
<protein>
    <recommendedName>
        <fullName evidence="3">valine--tRNA ligase</fullName>
        <ecNumber evidence="3">6.1.1.9</ecNumber>
    </recommendedName>
    <alternativeName>
        <fullName evidence="10">Valyl-tRNA synthetase</fullName>
    </alternativeName>
</protein>
<dbReference type="GO" id="GO:0002161">
    <property type="term" value="F:aminoacyl-tRNA deacylase activity"/>
    <property type="evidence" value="ECO:0007669"/>
    <property type="project" value="InterPro"/>
</dbReference>
<dbReference type="Pfam" id="PF12812">
    <property type="entry name" value="PDZ_1"/>
    <property type="match status" value="1"/>
</dbReference>
<evidence type="ECO:0000256" key="7">
    <source>
        <dbReference type="ARBA" id="ARBA00022840"/>
    </source>
</evidence>
<dbReference type="FunFam" id="3.90.740.10:FF:000008">
    <property type="entry name" value="Valine--tRNA ligase, mitochondrial"/>
    <property type="match status" value="1"/>
</dbReference>
<comment type="subcellular location">
    <subcellularLocation>
        <location evidence="1">Cytoplasm</location>
    </subcellularLocation>
</comment>
<dbReference type="Pfam" id="PF00133">
    <property type="entry name" value="tRNA-synt_1"/>
    <property type="match status" value="1"/>
</dbReference>
<dbReference type="InterPro" id="IPR002300">
    <property type="entry name" value="aa-tRNA-synth_Ia"/>
</dbReference>
<keyword evidence="16" id="KW-1185">Reference proteome</keyword>
<dbReference type="SUPFAM" id="SSF47323">
    <property type="entry name" value="Anticodon-binding domain of a subclass of class I aminoacyl-tRNA synthetases"/>
    <property type="match status" value="1"/>
</dbReference>
<evidence type="ECO:0000313" key="16">
    <source>
        <dbReference type="Proteomes" id="UP000315295"/>
    </source>
</evidence>
<dbReference type="InterPro" id="IPR014729">
    <property type="entry name" value="Rossmann-like_a/b/a_fold"/>
</dbReference>
<dbReference type="InterPro" id="IPR001478">
    <property type="entry name" value="PDZ"/>
</dbReference>
<dbReference type="GO" id="GO:0048608">
    <property type="term" value="P:reproductive structure development"/>
    <property type="evidence" value="ECO:0007669"/>
    <property type="project" value="UniProtKB-ARBA"/>
</dbReference>
<comment type="catalytic activity">
    <reaction evidence="11">
        <text>tRNA(Val) + L-valine + ATP = L-valyl-tRNA(Val) + AMP + diphosphate</text>
        <dbReference type="Rhea" id="RHEA:10704"/>
        <dbReference type="Rhea" id="RHEA-COMP:9672"/>
        <dbReference type="Rhea" id="RHEA-COMP:9708"/>
        <dbReference type="ChEBI" id="CHEBI:30616"/>
        <dbReference type="ChEBI" id="CHEBI:33019"/>
        <dbReference type="ChEBI" id="CHEBI:57762"/>
        <dbReference type="ChEBI" id="CHEBI:78442"/>
        <dbReference type="ChEBI" id="CHEBI:78537"/>
        <dbReference type="ChEBI" id="CHEBI:456215"/>
        <dbReference type="EC" id="6.1.1.9"/>
    </reaction>
</comment>
<dbReference type="Gene3D" id="3.40.50.620">
    <property type="entry name" value="HUPs"/>
    <property type="match status" value="2"/>
</dbReference>
<evidence type="ECO:0000259" key="14">
    <source>
        <dbReference type="SMART" id="SM00228"/>
    </source>
</evidence>
<keyword evidence="4" id="KW-0963">Cytoplasm</keyword>
<keyword evidence="9" id="KW-0030">Aminoacyl-tRNA synthetase</keyword>
<dbReference type="Proteomes" id="UP000315295">
    <property type="component" value="Unassembled WGS sequence"/>
</dbReference>
<dbReference type="InterPro" id="IPR036034">
    <property type="entry name" value="PDZ_sf"/>
</dbReference>
<dbReference type="GO" id="GO:0006438">
    <property type="term" value="P:valyl-tRNA aminoacylation"/>
    <property type="evidence" value="ECO:0007669"/>
    <property type="project" value="InterPro"/>
</dbReference>
<keyword evidence="7" id="KW-0067">ATP-binding</keyword>
<accession>A0A540NM41</accession>
<dbReference type="FunFam" id="3.40.50.620:FF:000078">
    <property type="entry name" value="Valine--tRNA ligase, mitochondrial"/>
    <property type="match status" value="1"/>
</dbReference>
<dbReference type="InterPro" id="IPR009080">
    <property type="entry name" value="tRNAsynth_Ia_anticodon-bd"/>
</dbReference>
<evidence type="ECO:0000256" key="10">
    <source>
        <dbReference type="ARBA" id="ARBA00029936"/>
    </source>
</evidence>
<dbReference type="SMART" id="SM00228">
    <property type="entry name" value="PDZ"/>
    <property type="match status" value="2"/>
</dbReference>
<sequence length="1670" mass="189276">MLLRAGVPRHAIIKKFAGEEISQLEDLISVLCKLSRGARVPLEYISYMDRHRRKSVLVTVDRHEWYAPPQIYTRDDCTGLWTAKPVFQHDGNLQSSGVNELGGTGSQAVPLSSEVTSLVDMQHNSHDQLTDGVTSMETSYEHVSEGAHCRDELDVETKKRRVKEGFPSDGNVVADCSFPEANDSKLDDPNTMENAVLRDFEGANVATANASLAERVIEPTLVMLETEPALRRGDSVYLVGLSRSLQATSRKSIVTNPCAALNIGSADCPRYRATNMEVIELDTDFGSTFSGVLTDEYGRVQAIWGSFSTQLKFGGSSSEDHQFVRGLPIYSISQVLEKIISGAQGPPLLINRVKRPMPLVRILEVELYPTLLSKARSFGLSDDWVQALVKKDPIRRQVLRVKGCLAGSKAENLLEQGDMVLAINKEPVTCFSDVENVCQALDKSENNNGQLDMTIFRQGREINLLVGTDVRDGSGSTRVINWCGCIVQDPHPAVRALGFLPDEGHGVYVARWCHGSPVHRYGLYALQWIVEVNGKKTPDLDSFVNVTKELEHGQFVRVRTVHLNGKPRVLTLKQDLHYWPTWELRFDPDSAIWRRKTIKALDYTMVSVCRLPPCSAMSSPTAEADTIKKMKKEAKAKEKKLKKQKALQKAIKLQEQQACASTLKTSKTKNARLLDDEDDNARDPETPFGQKKRMASQMAKMYHPRAVEKSWYEWWEKMGFFSADANSSKPPFVIVLPPPNVTGTLHIGHALTAAIEDTIIRWRRMSGYNAMWVPGMDHAGIATQVVVEKKLMSEKNLTRHDIGREQFVAKVWDWKKKHGSTILQQLRRLGASLDWSRECFTMDEKRSNAVTEAFVRLHKQGLLYRANRIVNWDCVLRTAISDIEVDYIDIEERTLLRVPGYDSPVEFGVLTSFAYPLEEGLGEIVVATTRVETMLGDTAIAVHPNDKRYEHLHGKHAIHPFNGRRICIVRDEILVDPEFGTDYPAHDPDDFNAGKRHNLDFINIFTDDGKINEEGGEFAGMPRFEAREAVTEALKKKPQWYLKCSGMGKQALDAVVDDEHRKLEIIPREYTAEWKRWLENIRDWCISRQLWWGHRIPAWYVVYEGDKQEDFGFIDDRWVIARNEEEAQAKASDAYQGNFQLIQDPDVLDTWFSSGLFPLSVLGWPDNTEDLKAFYPTAVLETGHDILFFWVARMVMLGMTLGGNIPFTKVYLHPMIRDAHGRKMSKSLGNVIDPLDVINGIDLEGLRKKLLAGNLDAKEVAVSEEGLKKDFPAGIWECGADALRFALVSYTAQHDKINLDIQRVESYSCWCNKLWNAVRFSLSILGDDYVPPSSVNPDLLPFSCRWILSVLNTSISKIISSLESYELSDAATAVHAWWQYQLCDVFLETIKPYFFGNDPKFASERGFARDTLWLCLEHGLRLLHPFMPFVTEELWQRLPSSGVHKRAISIMMCEYPSIVDCWTNERVESEMNLVETVVKSLRSLAKESRESHRLEIEALAHLSSLTILSENDSLPTSTVSSGYEMCLVNEYLSVFLRVPKVKADLEKIREKMEKFILEREKLYLMINSPGYQEKTSEKIQESNADKLECLKQEISTLGRLWWMNSPGYREKASEEDQACSADNLEFLEKEIMERLRCSFLEMVVEISVTSRSLMALGACLQAKFRVLAYS</sequence>
<dbReference type="Pfam" id="PF08264">
    <property type="entry name" value="Anticodon_1"/>
    <property type="match status" value="1"/>
</dbReference>
<dbReference type="InterPro" id="IPR025926">
    <property type="entry name" value="PDZ-like_dom"/>
</dbReference>
<feature type="domain" description="PDZ" evidence="14">
    <location>
        <begin position="495"/>
        <end position="564"/>
    </location>
</feature>
<dbReference type="InterPro" id="IPR013155">
    <property type="entry name" value="M/V/L/I-tRNA-synth_anticd-bd"/>
</dbReference>
<dbReference type="PROSITE" id="PS00178">
    <property type="entry name" value="AA_TRNA_LIGASE_I"/>
    <property type="match status" value="1"/>
</dbReference>
<evidence type="ECO:0000313" key="15">
    <source>
        <dbReference type="EMBL" id="TQE11590.1"/>
    </source>
</evidence>
<dbReference type="Gene3D" id="2.30.42.10">
    <property type="match status" value="2"/>
</dbReference>
<dbReference type="InterPro" id="IPR001412">
    <property type="entry name" value="aa-tRNA-synth_I_CS"/>
</dbReference>
<dbReference type="FunFam" id="1.10.730.10:FF:000009">
    <property type="entry name" value="Valine--tRNA ligase, mitochondrial"/>
    <property type="match status" value="1"/>
</dbReference>
<dbReference type="CDD" id="cd07962">
    <property type="entry name" value="Anticodon_Ia_Val"/>
    <property type="match status" value="1"/>
</dbReference>
<dbReference type="SUPFAM" id="SSF50677">
    <property type="entry name" value="ValRS/IleRS/LeuRS editing domain"/>
    <property type="match status" value="1"/>
</dbReference>
<evidence type="ECO:0000256" key="12">
    <source>
        <dbReference type="SAM" id="Coils"/>
    </source>
</evidence>
<dbReference type="PRINTS" id="PR00986">
    <property type="entry name" value="TRNASYNTHVAL"/>
</dbReference>